<evidence type="ECO:0000313" key="2">
    <source>
        <dbReference type="EMBL" id="MFC5068025.1"/>
    </source>
</evidence>
<feature type="signal peptide" evidence="1">
    <location>
        <begin position="1"/>
        <end position="18"/>
    </location>
</feature>
<protein>
    <recommendedName>
        <fullName evidence="4">PsiF repeat-containing protein</fullName>
    </recommendedName>
</protein>
<accession>A0ABV9YYV0</accession>
<reference evidence="3" key="1">
    <citation type="journal article" date="2019" name="Int. J. Syst. Evol. Microbiol.">
        <title>The Global Catalogue of Microorganisms (GCM) 10K type strain sequencing project: providing services to taxonomists for standard genome sequencing and annotation.</title>
        <authorList>
            <consortium name="The Broad Institute Genomics Platform"/>
            <consortium name="The Broad Institute Genome Sequencing Center for Infectious Disease"/>
            <person name="Wu L."/>
            <person name="Ma J."/>
        </authorList>
    </citation>
    <scope>NUCLEOTIDE SEQUENCE [LARGE SCALE GENOMIC DNA]</scope>
    <source>
        <strain evidence="3">CGMCC 1.16444</strain>
    </source>
</reference>
<evidence type="ECO:0008006" key="4">
    <source>
        <dbReference type="Google" id="ProtNLM"/>
    </source>
</evidence>
<dbReference type="Proteomes" id="UP001595796">
    <property type="component" value="Unassembled WGS sequence"/>
</dbReference>
<dbReference type="EMBL" id="JBHSJF010000006">
    <property type="protein sequence ID" value="MFC5068025.1"/>
    <property type="molecule type" value="Genomic_DNA"/>
</dbReference>
<comment type="caution">
    <text evidence="2">The sequence shown here is derived from an EMBL/GenBank/DDBJ whole genome shotgun (WGS) entry which is preliminary data.</text>
</comment>
<feature type="chain" id="PRO_5045692311" description="PsiF repeat-containing protein" evidence="1">
    <location>
        <begin position="19"/>
        <end position="114"/>
    </location>
</feature>
<name>A0ABV9YYV0_9HYPH</name>
<keyword evidence="1" id="KW-0732">Signal</keyword>
<gene>
    <name evidence="2" type="ORF">ACFPFW_08340</name>
</gene>
<evidence type="ECO:0000256" key="1">
    <source>
        <dbReference type="SAM" id="SignalP"/>
    </source>
</evidence>
<proteinExistence type="predicted"/>
<evidence type="ECO:0000313" key="3">
    <source>
        <dbReference type="Proteomes" id="UP001595796"/>
    </source>
</evidence>
<keyword evidence="3" id="KW-1185">Reference proteome</keyword>
<organism evidence="2 3">
    <name type="scientific">Flaviflagellibacter deserti</name>
    <dbReference type="NCBI Taxonomy" id="2267266"/>
    <lineage>
        <taxon>Bacteria</taxon>
        <taxon>Pseudomonadati</taxon>
        <taxon>Pseudomonadota</taxon>
        <taxon>Alphaproteobacteria</taxon>
        <taxon>Hyphomicrobiales</taxon>
        <taxon>Flaviflagellibacter</taxon>
    </lineage>
</organism>
<dbReference type="RefSeq" id="WP_114958552.1">
    <property type="nucleotide sequence ID" value="NZ_JBHSJF010000006.1"/>
</dbReference>
<sequence>MNVLISALFVCLAGAAMAQEGDTSPRQKAAPQEEAMWSCTTQVEEMNLQDNEQKKQWMMACLTGIAGTPPGPGKVPEEQQAKICTQQADYLKLSGGERDNWLKACSERNSKQPG</sequence>